<feature type="transmembrane region" description="Helical" evidence="1">
    <location>
        <begin position="5"/>
        <end position="24"/>
    </location>
</feature>
<dbReference type="EMBL" id="LFVU01000001">
    <property type="protein sequence ID" value="KMT23367.1"/>
    <property type="molecule type" value="Genomic_DNA"/>
</dbReference>
<keyword evidence="3" id="KW-0645">Protease</keyword>
<dbReference type="Gene3D" id="3.40.630.10">
    <property type="entry name" value="Zn peptidases"/>
    <property type="match status" value="2"/>
</dbReference>
<dbReference type="RefSeq" id="WP_048569180.1">
    <property type="nucleotide sequence ID" value="NZ_LFVU01000001.1"/>
</dbReference>
<proteinExistence type="predicted"/>
<name>A0A0J8DBX1_CLOCY</name>
<dbReference type="GO" id="GO:0006508">
    <property type="term" value="P:proteolysis"/>
    <property type="evidence" value="ECO:0007669"/>
    <property type="project" value="InterPro"/>
</dbReference>
<dbReference type="PATRIC" id="fig|1121307.3.peg.2560"/>
<comment type="caution">
    <text evidence="3">The sequence shown here is derived from an EMBL/GenBank/DDBJ whole genome shotgun (WGS) entry which is preliminary data.</text>
</comment>
<dbReference type="PANTHER" id="PTHR12147">
    <property type="entry name" value="METALLOPEPTIDASE M28 FAMILY MEMBER"/>
    <property type="match status" value="1"/>
</dbReference>
<dbReference type="STRING" id="1121307.CLCY_8c01040"/>
<evidence type="ECO:0000313" key="3">
    <source>
        <dbReference type="EMBL" id="KMT23367.1"/>
    </source>
</evidence>
<feature type="transmembrane region" description="Helical" evidence="1">
    <location>
        <begin position="446"/>
        <end position="466"/>
    </location>
</feature>
<gene>
    <name evidence="3" type="ORF">CLCY_8c01040</name>
</gene>
<dbReference type="GO" id="GO:0008235">
    <property type="term" value="F:metalloexopeptidase activity"/>
    <property type="evidence" value="ECO:0007669"/>
    <property type="project" value="InterPro"/>
</dbReference>
<sequence>MGKRYIFLFLITLTTVAIYFNIIYRNPYFSTRNFMKHIETITSPEYRGRLTGHEGSEKTINYIEDNFDKMNLIPLGDKGYKQSFKLNNVQLSGECSFRAFDARGNLLKEYVYGKDFKEISFGKSIKGKAKGVASSSIKEGKPIYLFEEEMINESEDDYKLDTILSDNGVKATIYTTDSYFRFRTPYKLQKNYKSGLIKIMVNPTVSKEIEAFSRMGVTFEIKTNTENKNVEGKNLIGMIKGSNQTLPPIILSAHLDHVGFDSDGTIYPGALDNASGTSFVIEAARILKKSNPQRNIIIVAFDAEEVGLLGSKYFAENPPIDIKNASVINFDMVGSNKNIPLSVLSISENPLSKEVISIMEKINIKSSKLYMDNSDHASFTPFGVNSITLIHDDTDKIHTPYDTIKNVKEEKIIDVFKVLKSFFTYNDIVNDKNFNVHENIDKVDLYSNYIFLSFITLVFLNGLLFIKRKG</sequence>
<dbReference type="Proteomes" id="UP000036756">
    <property type="component" value="Unassembled WGS sequence"/>
</dbReference>
<dbReference type="InterPro" id="IPR045175">
    <property type="entry name" value="M28_fam"/>
</dbReference>
<evidence type="ECO:0000259" key="2">
    <source>
        <dbReference type="Pfam" id="PF04389"/>
    </source>
</evidence>
<dbReference type="InterPro" id="IPR007484">
    <property type="entry name" value="Peptidase_M28"/>
</dbReference>
<keyword evidence="4" id="KW-1185">Reference proteome</keyword>
<keyword evidence="1" id="KW-0472">Membrane</keyword>
<keyword evidence="1" id="KW-0812">Transmembrane</keyword>
<accession>A0A0J8DBX1</accession>
<dbReference type="OrthoDB" id="233977at2"/>
<organism evidence="3 4">
    <name type="scientific">Clostridium cylindrosporum DSM 605</name>
    <dbReference type="NCBI Taxonomy" id="1121307"/>
    <lineage>
        <taxon>Bacteria</taxon>
        <taxon>Bacillati</taxon>
        <taxon>Bacillota</taxon>
        <taxon>Clostridia</taxon>
        <taxon>Eubacteriales</taxon>
        <taxon>Clostridiaceae</taxon>
        <taxon>Clostridium</taxon>
    </lineage>
</organism>
<evidence type="ECO:0000313" key="4">
    <source>
        <dbReference type="Proteomes" id="UP000036756"/>
    </source>
</evidence>
<keyword evidence="3" id="KW-0031">Aminopeptidase</keyword>
<dbReference type="GO" id="GO:0004177">
    <property type="term" value="F:aminopeptidase activity"/>
    <property type="evidence" value="ECO:0007669"/>
    <property type="project" value="UniProtKB-KW"/>
</dbReference>
<keyword evidence="1" id="KW-1133">Transmembrane helix</keyword>
<feature type="domain" description="Peptidase M28" evidence="2">
    <location>
        <begin position="234"/>
        <end position="419"/>
    </location>
</feature>
<dbReference type="PANTHER" id="PTHR12147:SF26">
    <property type="entry name" value="PEPTIDASE M28 DOMAIN-CONTAINING PROTEIN"/>
    <property type="match status" value="1"/>
</dbReference>
<dbReference type="AlphaFoldDB" id="A0A0J8DBX1"/>
<dbReference type="Pfam" id="PF04389">
    <property type="entry name" value="Peptidase_M28"/>
    <property type="match status" value="1"/>
</dbReference>
<reference evidence="3 4" key="1">
    <citation type="submission" date="2015-06" db="EMBL/GenBank/DDBJ databases">
        <title>Draft genome sequence of the purine-degrading Clostridium cylindrosporum HC-1 (DSM 605).</title>
        <authorList>
            <person name="Poehlein A."/>
            <person name="Schiel-Bengelsdorf B."/>
            <person name="Bengelsdorf F."/>
            <person name="Daniel R."/>
            <person name="Duerre P."/>
        </authorList>
    </citation>
    <scope>NUCLEOTIDE SEQUENCE [LARGE SCALE GENOMIC DNA]</scope>
    <source>
        <strain evidence="3 4">DSM 605</strain>
    </source>
</reference>
<protein>
    <submittedName>
        <fullName evidence="3">Aminopeptidase</fullName>
    </submittedName>
</protein>
<evidence type="ECO:0000256" key="1">
    <source>
        <dbReference type="SAM" id="Phobius"/>
    </source>
</evidence>
<dbReference type="SUPFAM" id="SSF53187">
    <property type="entry name" value="Zn-dependent exopeptidases"/>
    <property type="match status" value="1"/>
</dbReference>
<keyword evidence="3" id="KW-0378">Hydrolase</keyword>